<dbReference type="SUPFAM" id="SSF54593">
    <property type="entry name" value="Glyoxalase/Bleomycin resistance protein/Dihydroxybiphenyl dioxygenase"/>
    <property type="match status" value="1"/>
</dbReference>
<gene>
    <name evidence="2" type="ORF">KEU06_12255</name>
</gene>
<dbReference type="PROSITE" id="PS51819">
    <property type="entry name" value="VOC"/>
    <property type="match status" value="1"/>
</dbReference>
<evidence type="ECO:0000259" key="1">
    <source>
        <dbReference type="PROSITE" id="PS51819"/>
    </source>
</evidence>
<dbReference type="Proteomes" id="UP000680348">
    <property type="component" value="Unassembled WGS sequence"/>
</dbReference>
<dbReference type="Gene3D" id="3.10.180.10">
    <property type="entry name" value="2,3-Dihydroxybiphenyl 1,2-Dioxygenase, domain 1"/>
    <property type="match status" value="1"/>
</dbReference>
<dbReference type="AlphaFoldDB" id="A0A942I2W5"/>
<dbReference type="Pfam" id="PF00903">
    <property type="entry name" value="Glyoxalase"/>
    <property type="match status" value="1"/>
</dbReference>
<dbReference type="EMBL" id="JAGWCR010000006">
    <property type="protein sequence ID" value="MBS3649383.1"/>
    <property type="molecule type" value="Genomic_DNA"/>
</dbReference>
<accession>A0A942I2W5</accession>
<dbReference type="InterPro" id="IPR029068">
    <property type="entry name" value="Glyas_Bleomycin-R_OHBP_Dase"/>
</dbReference>
<proteinExistence type="predicted"/>
<feature type="domain" description="VOC" evidence="1">
    <location>
        <begin position="4"/>
        <end position="140"/>
    </location>
</feature>
<reference evidence="2" key="1">
    <citation type="submission" date="2021-04" db="EMBL/GenBank/DDBJ databases">
        <title>Pseudaminobacter soli sp. nov., isolated from paddy soil contaminated by heavy metals.</title>
        <authorList>
            <person name="Zhang K."/>
        </authorList>
    </citation>
    <scope>NUCLEOTIDE SEQUENCE</scope>
    <source>
        <strain evidence="2">19-2017</strain>
    </source>
</reference>
<evidence type="ECO:0000313" key="3">
    <source>
        <dbReference type="Proteomes" id="UP000680348"/>
    </source>
</evidence>
<comment type="caution">
    <text evidence="2">The sequence shown here is derived from an EMBL/GenBank/DDBJ whole genome shotgun (WGS) entry which is preliminary data.</text>
</comment>
<dbReference type="InterPro" id="IPR004360">
    <property type="entry name" value="Glyas_Fos-R_dOase_dom"/>
</dbReference>
<organism evidence="2 3">
    <name type="scientific">Pseudaminobacter soli</name>
    <name type="common">ex Zhang et al. 2022</name>
    <dbReference type="NCBI Taxonomy" id="2831468"/>
    <lineage>
        <taxon>Bacteria</taxon>
        <taxon>Pseudomonadati</taxon>
        <taxon>Pseudomonadota</taxon>
        <taxon>Alphaproteobacteria</taxon>
        <taxon>Hyphomicrobiales</taxon>
        <taxon>Phyllobacteriaceae</taxon>
        <taxon>Pseudaminobacter</taxon>
    </lineage>
</organism>
<protein>
    <submittedName>
        <fullName evidence="2">VOC family protein</fullName>
    </submittedName>
</protein>
<dbReference type="RefSeq" id="WP_188254955.1">
    <property type="nucleotide sequence ID" value="NZ_JABVCF010000006.1"/>
</dbReference>
<dbReference type="InterPro" id="IPR037523">
    <property type="entry name" value="VOC_core"/>
</dbReference>
<evidence type="ECO:0000313" key="2">
    <source>
        <dbReference type="EMBL" id="MBS3649383.1"/>
    </source>
</evidence>
<sequence length="153" mass="16360">MAVRLDHLSLAVSDLDAAITFFCEGLGFITHFIERGMTGQIASMLGLPEAGCDIAQLVCGGGDVRLELIAFRHEQVGRTLSHPMTPGMGHVAFRVDQFEATLARLYVLGAEQLGAITQFEAGKAVYLRTPFHAFLEVQEASRPESAAIAGGNA</sequence>
<name>A0A942I2W5_9HYPH</name>
<keyword evidence="3" id="KW-1185">Reference proteome</keyword>